<protein>
    <recommendedName>
        <fullName evidence="4">HTH araC/xylS-type domain-containing protein</fullName>
    </recommendedName>
</protein>
<dbReference type="PANTHER" id="PTHR46796:SF7">
    <property type="entry name" value="ARAC FAMILY TRANSCRIPTIONAL REGULATOR"/>
    <property type="match status" value="1"/>
</dbReference>
<evidence type="ECO:0000259" key="4">
    <source>
        <dbReference type="PROSITE" id="PS01124"/>
    </source>
</evidence>
<keyword evidence="1" id="KW-0805">Transcription regulation</keyword>
<name>S2KKE4_LITA3</name>
<evidence type="ECO:0000256" key="3">
    <source>
        <dbReference type="ARBA" id="ARBA00023163"/>
    </source>
</evidence>
<keyword evidence="2" id="KW-0238">DNA-binding</keyword>
<organism evidence="5 6">
    <name type="scientific">Litchfieldella anticariensis (strain DSM 16096 / CECT 5854 / CIP 108499 / LMG 22089 / FP35)</name>
    <name type="common">Halomonas anticariensis</name>
    <dbReference type="NCBI Taxonomy" id="1121939"/>
    <lineage>
        <taxon>Bacteria</taxon>
        <taxon>Pseudomonadati</taxon>
        <taxon>Pseudomonadota</taxon>
        <taxon>Gammaproteobacteria</taxon>
        <taxon>Oceanospirillales</taxon>
        <taxon>Halomonadaceae</taxon>
        <taxon>Litchfieldella</taxon>
    </lineage>
</organism>
<dbReference type="InterPro" id="IPR032783">
    <property type="entry name" value="AraC_lig"/>
</dbReference>
<dbReference type="PATRIC" id="fig|1121939.11.peg.2064"/>
<dbReference type="Pfam" id="PF12833">
    <property type="entry name" value="HTH_18"/>
    <property type="match status" value="1"/>
</dbReference>
<dbReference type="AlphaFoldDB" id="S2KKE4"/>
<dbReference type="Pfam" id="PF12852">
    <property type="entry name" value="Cupin_6"/>
    <property type="match status" value="1"/>
</dbReference>
<dbReference type="PROSITE" id="PS00041">
    <property type="entry name" value="HTH_ARAC_FAMILY_1"/>
    <property type="match status" value="1"/>
</dbReference>
<evidence type="ECO:0000256" key="2">
    <source>
        <dbReference type="ARBA" id="ARBA00023125"/>
    </source>
</evidence>
<gene>
    <name evidence="5" type="ORF">L861_09850</name>
</gene>
<dbReference type="InterPro" id="IPR018060">
    <property type="entry name" value="HTH_AraC"/>
</dbReference>
<evidence type="ECO:0000256" key="1">
    <source>
        <dbReference type="ARBA" id="ARBA00023015"/>
    </source>
</evidence>
<accession>S2KKE4</accession>
<dbReference type="Proteomes" id="UP000014463">
    <property type="component" value="Unassembled WGS sequence"/>
</dbReference>
<dbReference type="SUPFAM" id="SSF46689">
    <property type="entry name" value="Homeodomain-like"/>
    <property type="match status" value="2"/>
</dbReference>
<proteinExistence type="predicted"/>
<keyword evidence="3" id="KW-0804">Transcription</keyword>
<sequence>MRLSGGVFLDAEFTEPWCIRSQVEPEDCHQFMRMPPRLIAYHYVVEGRLTLSLDGQPPMEAHEKQLLVLPRNDAHLLGSTLNAAPADAGALIEPAGEDGLGRIRFGGGGTRTRILCGFLGSENSNDPLVASLPPIVKLDLHDRLTGPWIEGSMRYAASEVTSGGEGASANLARLAELLFAEAIREYLKALPPQQMGWLAGLRDPYVARALALMHGHPGQPWTLDELAQHAGLSRSAFSEHFVRLVRVSPVRYLTRQRLQRAADRLRQSGVPISRIADEAGYESEASFTRAFKREFGTAPGAFRRQQGHV</sequence>
<evidence type="ECO:0000313" key="6">
    <source>
        <dbReference type="Proteomes" id="UP000014463"/>
    </source>
</evidence>
<dbReference type="InterPro" id="IPR050204">
    <property type="entry name" value="AraC_XylS_family_regulators"/>
</dbReference>
<dbReference type="PANTHER" id="PTHR46796">
    <property type="entry name" value="HTH-TYPE TRANSCRIPTIONAL ACTIVATOR RHAS-RELATED"/>
    <property type="match status" value="1"/>
</dbReference>
<dbReference type="GO" id="GO:0003700">
    <property type="term" value="F:DNA-binding transcription factor activity"/>
    <property type="evidence" value="ECO:0007669"/>
    <property type="project" value="InterPro"/>
</dbReference>
<keyword evidence="6" id="KW-1185">Reference proteome</keyword>
<dbReference type="eggNOG" id="COG2207">
    <property type="taxonomic scope" value="Bacteria"/>
</dbReference>
<comment type="caution">
    <text evidence="5">The sequence shown here is derived from an EMBL/GenBank/DDBJ whole genome shotgun (WGS) entry which is preliminary data.</text>
</comment>
<dbReference type="EMBL" id="ASTJ01000024">
    <property type="protein sequence ID" value="EPC02637.1"/>
    <property type="molecule type" value="Genomic_DNA"/>
</dbReference>
<dbReference type="Gene3D" id="1.10.10.60">
    <property type="entry name" value="Homeodomain-like"/>
    <property type="match status" value="2"/>
</dbReference>
<feature type="domain" description="HTH araC/xylS-type" evidence="4">
    <location>
        <begin position="207"/>
        <end position="305"/>
    </location>
</feature>
<dbReference type="InterPro" id="IPR009057">
    <property type="entry name" value="Homeodomain-like_sf"/>
</dbReference>
<dbReference type="PROSITE" id="PS01124">
    <property type="entry name" value="HTH_ARAC_FAMILY_2"/>
    <property type="match status" value="1"/>
</dbReference>
<dbReference type="STRING" id="1121939.L861_09850"/>
<dbReference type="PRINTS" id="PR00032">
    <property type="entry name" value="HTHARAC"/>
</dbReference>
<evidence type="ECO:0000313" key="5">
    <source>
        <dbReference type="EMBL" id="EPC02637.1"/>
    </source>
</evidence>
<dbReference type="InterPro" id="IPR020449">
    <property type="entry name" value="Tscrpt_reg_AraC-type_HTH"/>
</dbReference>
<dbReference type="SMART" id="SM00342">
    <property type="entry name" value="HTH_ARAC"/>
    <property type="match status" value="1"/>
</dbReference>
<reference evidence="5 6" key="1">
    <citation type="journal article" date="2013" name="Genome Announc.">
        <title>Draft genome sequence of the moderately halophilic gammaproteobacterium Halomonas anticariensis FP35.</title>
        <authorList>
            <person name="Tahrioui A."/>
            <person name="Quesada E."/>
            <person name="Llamas I."/>
        </authorList>
    </citation>
    <scope>NUCLEOTIDE SEQUENCE [LARGE SCALE GENOMIC DNA]</scope>
    <source>
        <strain evidence="6">DSM 16096 / CECT 5854 / LMG 22089 / FP35</strain>
    </source>
</reference>
<dbReference type="InterPro" id="IPR018062">
    <property type="entry name" value="HTH_AraC-typ_CS"/>
</dbReference>
<dbReference type="GO" id="GO:0043565">
    <property type="term" value="F:sequence-specific DNA binding"/>
    <property type="evidence" value="ECO:0007669"/>
    <property type="project" value="InterPro"/>
</dbReference>